<evidence type="ECO:0008006" key="4">
    <source>
        <dbReference type="Google" id="ProtNLM"/>
    </source>
</evidence>
<evidence type="ECO:0000256" key="1">
    <source>
        <dbReference type="SAM" id="SignalP"/>
    </source>
</evidence>
<sequence>MRAHIRAAAITGISAILLGTAASAVAAESARASAPVPWSAPYATASASGERWTEGTGPTPTLVIKGKLSNSAEGCYSLWTKFNADLVPGVPRKQAELCGPGSVPVEVRRSYSFTTTGSLTVCKGIQNTHQCGPWQSVTSWPVTKPTG</sequence>
<keyword evidence="3" id="KW-1185">Reference proteome</keyword>
<dbReference type="Proteomes" id="UP000579531">
    <property type="component" value="Unassembled WGS sequence"/>
</dbReference>
<evidence type="ECO:0000313" key="2">
    <source>
        <dbReference type="EMBL" id="MBB5812638.1"/>
    </source>
</evidence>
<name>A0AA89TY61_STRCU</name>
<feature type="chain" id="PRO_5041670145" description="Secreted protein" evidence="1">
    <location>
        <begin position="27"/>
        <end position="147"/>
    </location>
</feature>
<protein>
    <recommendedName>
        <fullName evidence="4">Secreted protein</fullName>
    </recommendedName>
</protein>
<feature type="signal peptide" evidence="1">
    <location>
        <begin position="1"/>
        <end position="26"/>
    </location>
</feature>
<organism evidence="2 3">
    <name type="scientific">Streptomyces collinus</name>
    <dbReference type="NCBI Taxonomy" id="42684"/>
    <lineage>
        <taxon>Bacteria</taxon>
        <taxon>Bacillati</taxon>
        <taxon>Actinomycetota</taxon>
        <taxon>Actinomycetes</taxon>
        <taxon>Kitasatosporales</taxon>
        <taxon>Streptomycetaceae</taxon>
        <taxon>Streptomyces</taxon>
    </lineage>
</organism>
<accession>A0AA89TY61</accession>
<comment type="caution">
    <text evidence="2">The sequence shown here is derived from an EMBL/GenBank/DDBJ whole genome shotgun (WGS) entry which is preliminary data.</text>
</comment>
<proteinExistence type="predicted"/>
<keyword evidence="1" id="KW-0732">Signal</keyword>
<gene>
    <name evidence="2" type="ORF">HNR72_003666</name>
</gene>
<evidence type="ECO:0000313" key="3">
    <source>
        <dbReference type="Proteomes" id="UP000579531"/>
    </source>
</evidence>
<dbReference type="EMBL" id="JACHLX010000001">
    <property type="protein sequence ID" value="MBB5812638.1"/>
    <property type="molecule type" value="Genomic_DNA"/>
</dbReference>
<reference evidence="2 3" key="1">
    <citation type="submission" date="2020-08" db="EMBL/GenBank/DDBJ databases">
        <title>Sequencing the genomes of 1000 actinobacteria strains.</title>
        <authorList>
            <person name="Klenk H.-P."/>
        </authorList>
    </citation>
    <scope>NUCLEOTIDE SEQUENCE [LARGE SCALE GENOMIC DNA]</scope>
    <source>
        <strain evidence="2 3">DSM 40129</strain>
    </source>
</reference>
<dbReference type="AlphaFoldDB" id="A0AA89TY61"/>